<evidence type="ECO:0000256" key="1">
    <source>
        <dbReference type="SAM" id="SignalP"/>
    </source>
</evidence>
<dbReference type="Pfam" id="PF01421">
    <property type="entry name" value="Reprolysin"/>
    <property type="match status" value="1"/>
</dbReference>
<dbReference type="EMBL" id="GBBL01000351">
    <property type="protein sequence ID" value="JAC26969.1"/>
    <property type="molecule type" value="mRNA"/>
</dbReference>
<reference evidence="3" key="1">
    <citation type="submission" date="2014-03" db="EMBL/GenBank/DDBJ databases">
        <title>The sialotranscriptome of Amblyomma triste, Amblyomma parvum and Amblyomma cajennense ticks, uncovered by 454-based RNA-seq.</title>
        <authorList>
            <person name="Garcia G.R."/>
            <person name="Gardinassi L.G."/>
            <person name="Ribeiro J.M."/>
            <person name="Anatrielo E."/>
            <person name="Ferreira B.R."/>
            <person name="Moreira H.N."/>
            <person name="Mafra C."/>
            <person name="Olegario M.M."/>
            <person name="Szabo P.J."/>
            <person name="Miranda-Santos I.K."/>
            <person name="Maruyama S.R."/>
        </authorList>
    </citation>
    <scope>NUCLEOTIDE SEQUENCE</scope>
    <source>
        <strain evidence="3">Araguapaz</strain>
        <tissue evidence="3">Salivary glands</tissue>
    </source>
</reference>
<organism evidence="3">
    <name type="scientific">Amblyomma parvum</name>
    <name type="common">South American tick</name>
    <dbReference type="NCBI Taxonomy" id="251391"/>
    <lineage>
        <taxon>Eukaryota</taxon>
        <taxon>Metazoa</taxon>
        <taxon>Ecdysozoa</taxon>
        <taxon>Arthropoda</taxon>
        <taxon>Chelicerata</taxon>
        <taxon>Arachnida</taxon>
        <taxon>Acari</taxon>
        <taxon>Parasitiformes</taxon>
        <taxon>Ixodida</taxon>
        <taxon>Ixodoidea</taxon>
        <taxon>Ixodidae</taxon>
        <taxon>Amblyomminae</taxon>
        <taxon>Amblyomma</taxon>
    </lineage>
</organism>
<feature type="domain" description="Peptidase M12B" evidence="2">
    <location>
        <begin position="113"/>
        <end position="237"/>
    </location>
</feature>
<keyword evidence="3" id="KW-0645">Protease</keyword>
<feature type="chain" id="PRO_5001517839" evidence="1">
    <location>
        <begin position="19"/>
        <end position="335"/>
    </location>
</feature>
<dbReference type="Gene3D" id="3.40.390.10">
    <property type="entry name" value="Collagenase (Catalytic Domain)"/>
    <property type="match status" value="1"/>
</dbReference>
<sequence>MKEAYAFFLVTCLWGLSAQETYREDDDTIRLGLYFVYDSKFVEQAIFNESDNYNAYFTALTGAAEAYFKNHKHLTILLTLVNSSKLEDETKLKYVTEGPVTYLDAPKTLWELEGIFTWNENLSRDVDVVFLVTGDKMKTIVSEMTGEWYGLAPPRSICYGNASVGIIYDDGVTFNGAQLLAVQVALLLGANKDNGRWRECPRSDEYLMSSIDGGSHPMLSECSERSMWTFHGRVQGKDLCWKDTPQGALENKGSPVNFYGERRCDMCELRNSPKPGFKCSGKKPQKLLYGNCKAYCCSRGATRNKGRMCEEENPVNLPDGTPCAGGKQCIHGECV</sequence>
<evidence type="ECO:0000313" key="3">
    <source>
        <dbReference type="EMBL" id="JAC26969.1"/>
    </source>
</evidence>
<dbReference type="AlphaFoldDB" id="A0A023FZY2"/>
<feature type="signal peptide" evidence="1">
    <location>
        <begin position="1"/>
        <end position="18"/>
    </location>
</feature>
<name>A0A023FZY2_AMBPA</name>
<keyword evidence="3" id="KW-0378">Hydrolase</keyword>
<keyword evidence="1" id="KW-0732">Signal</keyword>
<dbReference type="GO" id="GO:0004222">
    <property type="term" value="F:metalloendopeptidase activity"/>
    <property type="evidence" value="ECO:0007669"/>
    <property type="project" value="InterPro"/>
</dbReference>
<dbReference type="InterPro" id="IPR024079">
    <property type="entry name" value="MetalloPept_cat_dom_sf"/>
</dbReference>
<dbReference type="InterPro" id="IPR001590">
    <property type="entry name" value="Peptidase_M12B"/>
</dbReference>
<accession>A0A023FZY2</accession>
<evidence type="ECO:0000259" key="2">
    <source>
        <dbReference type="Pfam" id="PF01421"/>
    </source>
</evidence>
<protein>
    <submittedName>
        <fullName evidence="3">Putative tick metalloprotease 41</fullName>
    </submittedName>
</protein>
<dbReference type="GO" id="GO:0006508">
    <property type="term" value="P:proteolysis"/>
    <property type="evidence" value="ECO:0007669"/>
    <property type="project" value="UniProtKB-KW"/>
</dbReference>
<keyword evidence="3" id="KW-0482">Metalloprotease</keyword>
<dbReference type="SUPFAM" id="SSF55486">
    <property type="entry name" value="Metalloproteases ('zincins'), catalytic domain"/>
    <property type="match status" value="1"/>
</dbReference>
<proteinExistence type="evidence at transcript level"/>